<dbReference type="InterPro" id="IPR041191">
    <property type="entry name" value="pPIWI_RE_Y"/>
</dbReference>
<evidence type="ECO:0000313" key="4">
    <source>
        <dbReference type="Proteomes" id="UP000006281"/>
    </source>
</evidence>
<feature type="domain" description="REase associating with pPIWI RE" evidence="1">
    <location>
        <begin position="280"/>
        <end position="383"/>
    </location>
</feature>
<dbReference type="BioCyc" id="SESP1179773:BN6_RS10060-MONOMER"/>
<dbReference type="HOGENOM" id="CLU_060955_0_0_11"/>
<sequence>MSENTLGLHYTDAPGHRVVAAALRAAYAWSVRDVQRNSAMLEIARMTGVVMEAHGPGKGPVTPAELVDRLRLPLRGLLAGVREQRAELDDVVLLDDEGRLTENAYDLVCEHVVPLKDAAGAQSWLPTWTTMHSDQIRQRVFTAMITSTKQDEYVASRRFLIEHPAGGEQELVELRDRVGGVRLAKGGYRAIPEDQVYRGLDAQGWWWPCLECKWPMAVTSTGKVRCRYRPHSAVFDLVPGTRPTLRRRDSARRVSPPAGKAVEGAKCVDAGVWRFVVVPGASELRIAAAAERAGAKVLLWPFRDRFDLLVEAGDEKFSVDVKECLSLSSLIERLRTRPPSARVLLPKSCEWQLETLRDALPGLAVTTETKFLGQVRTAVRKAR</sequence>
<organism evidence="3 4">
    <name type="scientific">Saccharothrix espanaensis (strain ATCC 51144 / DSM 44229 / JCM 9112 / NBRC 15066 / NRRL 15764)</name>
    <dbReference type="NCBI Taxonomy" id="1179773"/>
    <lineage>
        <taxon>Bacteria</taxon>
        <taxon>Bacillati</taxon>
        <taxon>Actinomycetota</taxon>
        <taxon>Actinomycetes</taxon>
        <taxon>Pseudonocardiales</taxon>
        <taxon>Pseudonocardiaceae</taxon>
        <taxon>Saccharothrix</taxon>
    </lineage>
</organism>
<evidence type="ECO:0008006" key="5">
    <source>
        <dbReference type="Google" id="ProtNLM"/>
    </source>
</evidence>
<reference evidence="3 4" key="1">
    <citation type="journal article" date="2012" name="BMC Genomics">
        <title>Complete genome sequence of Saccharothrix espanaensis DSM 44229T and comparison to the other completely sequenced Pseudonocardiaceae.</title>
        <authorList>
            <person name="Strobel T."/>
            <person name="Al-Dilaimi A."/>
            <person name="Blom J."/>
            <person name="Gessner A."/>
            <person name="Kalinowski J."/>
            <person name="Luzhetska M."/>
            <person name="Puhler A."/>
            <person name="Szczepanowski R."/>
            <person name="Bechthold A."/>
            <person name="Ruckert C."/>
        </authorList>
    </citation>
    <scope>NUCLEOTIDE SEQUENCE [LARGE SCALE GENOMIC DNA]</scope>
    <source>
        <strain evidence="4">ATCC 51144 / DSM 44229 / JCM 9112 / NBRC 15066 / NRRL 15764</strain>
    </source>
</reference>
<dbReference type="OrthoDB" id="580959at2"/>
<dbReference type="Proteomes" id="UP000006281">
    <property type="component" value="Chromosome"/>
</dbReference>
<name>K0JTX2_SACES</name>
<keyword evidence="4" id="KW-1185">Reference proteome</keyword>
<dbReference type="eggNOG" id="ENOG5033R9G">
    <property type="taxonomic scope" value="Bacteria"/>
</dbReference>
<feature type="domain" description="pPIWI-RE three-gene island" evidence="2">
    <location>
        <begin position="17"/>
        <end position="166"/>
    </location>
</feature>
<evidence type="ECO:0000259" key="1">
    <source>
        <dbReference type="Pfam" id="PF18154"/>
    </source>
</evidence>
<gene>
    <name evidence="3" type="ordered locus">BN6_20550</name>
</gene>
<dbReference type="KEGG" id="sesp:BN6_20550"/>
<dbReference type="STRING" id="1179773.BN6_20550"/>
<dbReference type="Pfam" id="PF18154">
    <property type="entry name" value="pPIWI_RE_REase"/>
    <property type="match status" value="1"/>
</dbReference>
<accession>K0JTX2</accession>
<proteinExistence type="predicted"/>
<dbReference type="PATRIC" id="fig|1179773.3.peg.2057"/>
<evidence type="ECO:0000259" key="2">
    <source>
        <dbReference type="Pfam" id="PF18156"/>
    </source>
</evidence>
<evidence type="ECO:0000313" key="3">
    <source>
        <dbReference type="EMBL" id="CCH29376.1"/>
    </source>
</evidence>
<dbReference type="AlphaFoldDB" id="K0JTX2"/>
<dbReference type="RefSeq" id="WP_015099489.1">
    <property type="nucleotide sequence ID" value="NC_019673.1"/>
</dbReference>
<dbReference type="InterPro" id="IPR040828">
    <property type="entry name" value="pPIWI_RE_REase"/>
</dbReference>
<dbReference type="EMBL" id="HE804045">
    <property type="protein sequence ID" value="CCH29376.1"/>
    <property type="molecule type" value="Genomic_DNA"/>
</dbReference>
<dbReference type="Pfam" id="PF18156">
    <property type="entry name" value="pPIWI_RE_Y"/>
    <property type="match status" value="1"/>
</dbReference>
<protein>
    <recommendedName>
        <fullName evidence="5">REase associating with pPIWI RE domain-containing protein</fullName>
    </recommendedName>
</protein>